<dbReference type="Gene3D" id="1.20.5.170">
    <property type="match status" value="1"/>
</dbReference>
<dbReference type="SMART" id="SM00338">
    <property type="entry name" value="BRLZ"/>
    <property type="match status" value="1"/>
</dbReference>
<dbReference type="PROSITE" id="PS50217">
    <property type="entry name" value="BZIP"/>
    <property type="match status" value="1"/>
</dbReference>
<comment type="caution">
    <text evidence="3">The sequence shown here is derived from an EMBL/GenBank/DDBJ whole genome shotgun (WGS) entry which is preliminary data.</text>
</comment>
<keyword evidence="4" id="KW-1185">Reference proteome</keyword>
<feature type="region of interest" description="Disordered" evidence="1">
    <location>
        <begin position="314"/>
        <end position="370"/>
    </location>
</feature>
<proteinExistence type="predicted"/>
<dbReference type="Proteomes" id="UP001323405">
    <property type="component" value="Unassembled WGS sequence"/>
</dbReference>
<feature type="domain" description="BZIP" evidence="2">
    <location>
        <begin position="368"/>
        <end position="424"/>
    </location>
</feature>
<sequence>MNDGQEGLSTSRTPSVFSLSADVSQGDGFSSTAPAFPTSGVPQSGISYDGHHCDNWPSALSDTFNGLDNAPGTFDGLDNAPVALYQNHGPLNWSTSELSHVFNTNIELDQEQRSSHPAAPPFWLPPHASQSSVVSPTARLSSDNPPSFFSDYSNTADPVKRQNTYDASYLHARNESAYSLTGPVGQPQLNLNSVPPPTPYCLQHQHGLVLNAQQSNHGLTIDHNYDNIGAPIPETHPSPAAVIATPAAHSTSLTRRQDFTLVVPPKRRRGRPPKHDVNFPPGQPLTLSSTSAPSSILSPATILTTAGSLAFSSAYPGKQTPTGVSHPTETGDDGTRQQQEQQLKKRPRGSVSGANDNNNSTAEGTNLRSRNRQAAIRYRVKTQAAAAQLEAEEQEISSRRKSLLTSVGQLREEVYNLKNEVLKHADCDCPLIQAYLAHAARQVYSGLRGGPPPTTGRIMEVGMMGGGQGGLDYEGSSVGGGSSGGSIKSWGLSTPGTIITTTTTAMTTPTMTSPITGNSEDFKGGDYYGVVDTEEN</sequence>
<dbReference type="InterPro" id="IPR046347">
    <property type="entry name" value="bZIP_sf"/>
</dbReference>
<dbReference type="EMBL" id="JAFFHA010000001">
    <property type="protein sequence ID" value="KAK4658805.1"/>
    <property type="molecule type" value="Genomic_DNA"/>
</dbReference>
<evidence type="ECO:0000259" key="2">
    <source>
        <dbReference type="PROSITE" id="PS50217"/>
    </source>
</evidence>
<dbReference type="PROSITE" id="PS00036">
    <property type="entry name" value="BZIP_BASIC"/>
    <property type="match status" value="1"/>
</dbReference>
<feature type="compositionally biased region" description="Polar residues" evidence="1">
    <location>
        <begin position="128"/>
        <end position="140"/>
    </location>
</feature>
<feature type="compositionally biased region" description="Polar residues" evidence="1">
    <location>
        <begin position="352"/>
        <end position="368"/>
    </location>
</feature>
<feature type="compositionally biased region" description="Low complexity" evidence="1">
    <location>
        <begin position="284"/>
        <end position="294"/>
    </location>
</feature>
<dbReference type="GeneID" id="87904780"/>
<gene>
    <name evidence="3" type="ORF">QC762_104790</name>
</gene>
<feature type="compositionally biased region" description="Polar residues" evidence="1">
    <location>
        <begin position="319"/>
        <end position="328"/>
    </location>
</feature>
<accession>A0ABR0GSR1</accession>
<dbReference type="SUPFAM" id="SSF57959">
    <property type="entry name" value="Leucine zipper domain"/>
    <property type="match status" value="1"/>
</dbReference>
<reference evidence="3 4" key="1">
    <citation type="journal article" date="2023" name="bioRxiv">
        <title>High-quality genome assemblies of four members of thePodospora anserinaspecies complex.</title>
        <authorList>
            <person name="Ament-Velasquez S.L."/>
            <person name="Vogan A.A."/>
            <person name="Wallerman O."/>
            <person name="Hartmann F."/>
            <person name="Gautier V."/>
            <person name="Silar P."/>
            <person name="Giraud T."/>
            <person name="Johannesson H."/>
        </authorList>
    </citation>
    <scope>NUCLEOTIDE SEQUENCE [LARGE SCALE GENOMIC DNA]</scope>
    <source>
        <strain evidence="3 4">CBS 415.72m</strain>
    </source>
</reference>
<evidence type="ECO:0000313" key="4">
    <source>
        <dbReference type="Proteomes" id="UP001323405"/>
    </source>
</evidence>
<name>A0ABR0GSR1_9PEZI</name>
<protein>
    <recommendedName>
        <fullName evidence="2">BZIP domain-containing protein</fullName>
    </recommendedName>
</protein>
<evidence type="ECO:0000313" key="3">
    <source>
        <dbReference type="EMBL" id="KAK4658805.1"/>
    </source>
</evidence>
<organism evidence="3 4">
    <name type="scientific">Podospora pseudocomata</name>
    <dbReference type="NCBI Taxonomy" id="2093779"/>
    <lineage>
        <taxon>Eukaryota</taxon>
        <taxon>Fungi</taxon>
        <taxon>Dikarya</taxon>
        <taxon>Ascomycota</taxon>
        <taxon>Pezizomycotina</taxon>
        <taxon>Sordariomycetes</taxon>
        <taxon>Sordariomycetidae</taxon>
        <taxon>Sordariales</taxon>
        <taxon>Podosporaceae</taxon>
        <taxon>Podospora</taxon>
    </lineage>
</organism>
<evidence type="ECO:0000256" key="1">
    <source>
        <dbReference type="SAM" id="MobiDB-lite"/>
    </source>
</evidence>
<feature type="region of interest" description="Disordered" evidence="1">
    <location>
        <begin position="110"/>
        <end position="140"/>
    </location>
</feature>
<feature type="region of interest" description="Disordered" evidence="1">
    <location>
        <begin position="263"/>
        <end position="294"/>
    </location>
</feature>
<dbReference type="InterPro" id="IPR004827">
    <property type="entry name" value="bZIP"/>
</dbReference>
<dbReference type="RefSeq" id="XP_062747777.1">
    <property type="nucleotide sequence ID" value="XM_062884873.1"/>
</dbReference>